<dbReference type="GO" id="GO:0005524">
    <property type="term" value="F:ATP binding"/>
    <property type="evidence" value="ECO:0007669"/>
    <property type="project" value="InterPro"/>
</dbReference>
<reference evidence="4" key="2">
    <citation type="submission" date="2023-01" db="EMBL/GenBank/DDBJ databases">
        <authorList>
            <person name="Sun Q."/>
            <person name="Evtushenko L."/>
        </authorList>
    </citation>
    <scope>NUCLEOTIDE SEQUENCE</scope>
    <source>
        <strain evidence="4">VKM Ac-1321</strain>
    </source>
</reference>
<dbReference type="GO" id="GO:0016887">
    <property type="term" value="F:ATP hydrolysis activity"/>
    <property type="evidence" value="ECO:0007669"/>
    <property type="project" value="InterPro"/>
</dbReference>
<comment type="similarity">
    <text evidence="1">Belongs to the ABC transporter superfamily.</text>
</comment>
<proteinExistence type="inferred from homology"/>
<dbReference type="Gene3D" id="3.40.50.300">
    <property type="entry name" value="P-loop containing nucleotide triphosphate hydrolases"/>
    <property type="match status" value="1"/>
</dbReference>
<dbReference type="AlphaFoldDB" id="A0A9W6NS88"/>
<dbReference type="Proteomes" id="UP001143480">
    <property type="component" value="Unassembled WGS sequence"/>
</dbReference>
<feature type="domain" description="ABC transporter" evidence="3">
    <location>
        <begin position="22"/>
        <end position="153"/>
    </location>
</feature>
<keyword evidence="5" id="KW-1185">Reference proteome</keyword>
<dbReference type="PANTHER" id="PTHR43335:SF2">
    <property type="entry name" value="ABC TRANSPORTER, ATP-BINDING PROTEIN"/>
    <property type="match status" value="1"/>
</dbReference>
<name>A0A9W6NS88_9ACTN</name>
<evidence type="ECO:0000256" key="1">
    <source>
        <dbReference type="ARBA" id="ARBA00005417"/>
    </source>
</evidence>
<gene>
    <name evidence="4" type="ORF">GCM10017581_091160</name>
</gene>
<sequence length="186" mass="19968">MTDEVLVAEGLGARTRRGWVFRDVDLVVRAGELVTIDGAAGSGRTSLLLALAGFFRTTAGTVRRTVRPALGFVAGVNEPEPGLTVAEHVEERLVLLGRAPFSLRARRARALELLEGVPLRPDALGRDLDRLSAHRLGLVLASLHEPGIVFADDVDNGLSEVEQQELHKALQETAAAVVVTARERLA</sequence>
<dbReference type="EMBL" id="BSFP01000093">
    <property type="protein sequence ID" value="GLL07364.1"/>
    <property type="molecule type" value="Genomic_DNA"/>
</dbReference>
<keyword evidence="2" id="KW-0813">Transport</keyword>
<dbReference type="Pfam" id="PF00005">
    <property type="entry name" value="ABC_tran"/>
    <property type="match status" value="1"/>
</dbReference>
<evidence type="ECO:0000313" key="5">
    <source>
        <dbReference type="Proteomes" id="UP001143480"/>
    </source>
</evidence>
<comment type="caution">
    <text evidence="4">The sequence shown here is derived from an EMBL/GenBank/DDBJ whole genome shotgun (WGS) entry which is preliminary data.</text>
</comment>
<dbReference type="PANTHER" id="PTHR43335">
    <property type="entry name" value="ABC TRANSPORTER, ATP-BINDING PROTEIN"/>
    <property type="match status" value="1"/>
</dbReference>
<accession>A0A9W6NS88</accession>
<dbReference type="SUPFAM" id="SSF52540">
    <property type="entry name" value="P-loop containing nucleoside triphosphate hydrolases"/>
    <property type="match status" value="1"/>
</dbReference>
<reference evidence="4" key="1">
    <citation type="journal article" date="2014" name="Int. J. Syst. Evol. Microbiol.">
        <title>Complete genome sequence of Corynebacterium casei LMG S-19264T (=DSM 44701T), isolated from a smear-ripened cheese.</title>
        <authorList>
            <consortium name="US DOE Joint Genome Institute (JGI-PGF)"/>
            <person name="Walter F."/>
            <person name="Albersmeier A."/>
            <person name="Kalinowski J."/>
            <person name="Ruckert C."/>
        </authorList>
    </citation>
    <scope>NUCLEOTIDE SEQUENCE</scope>
    <source>
        <strain evidence="4">VKM Ac-1321</strain>
    </source>
</reference>
<dbReference type="RefSeq" id="WP_223093431.1">
    <property type="nucleotide sequence ID" value="NZ_BAAAXA010000001.1"/>
</dbReference>
<evidence type="ECO:0000256" key="2">
    <source>
        <dbReference type="ARBA" id="ARBA00022448"/>
    </source>
</evidence>
<evidence type="ECO:0000259" key="3">
    <source>
        <dbReference type="Pfam" id="PF00005"/>
    </source>
</evidence>
<dbReference type="InterPro" id="IPR027417">
    <property type="entry name" value="P-loop_NTPase"/>
</dbReference>
<organism evidence="4 5">
    <name type="scientific">Dactylosporangium matsuzakiense</name>
    <dbReference type="NCBI Taxonomy" id="53360"/>
    <lineage>
        <taxon>Bacteria</taxon>
        <taxon>Bacillati</taxon>
        <taxon>Actinomycetota</taxon>
        <taxon>Actinomycetes</taxon>
        <taxon>Micromonosporales</taxon>
        <taxon>Micromonosporaceae</taxon>
        <taxon>Dactylosporangium</taxon>
    </lineage>
</organism>
<protein>
    <recommendedName>
        <fullName evidence="3">ABC transporter domain-containing protein</fullName>
    </recommendedName>
</protein>
<evidence type="ECO:0000313" key="4">
    <source>
        <dbReference type="EMBL" id="GLL07364.1"/>
    </source>
</evidence>
<dbReference type="InterPro" id="IPR003439">
    <property type="entry name" value="ABC_transporter-like_ATP-bd"/>
</dbReference>